<evidence type="ECO:0000256" key="3">
    <source>
        <dbReference type="ARBA" id="ARBA00022741"/>
    </source>
</evidence>
<dbReference type="InterPro" id="IPR014001">
    <property type="entry name" value="Helicase_ATP-bd"/>
</dbReference>
<keyword evidence="10" id="KW-0175">Coiled coil</keyword>
<dbReference type="SMART" id="SM00490">
    <property type="entry name" value="HELICc"/>
    <property type="match status" value="1"/>
</dbReference>
<evidence type="ECO:0000256" key="7">
    <source>
        <dbReference type="ARBA" id="ARBA00022833"/>
    </source>
</evidence>
<reference evidence="15 16" key="1">
    <citation type="submission" date="2015-01" db="EMBL/GenBank/DDBJ databases">
        <title>The Genome Sequence of Exophiala xenobiotica CBS118157.</title>
        <authorList>
            <consortium name="The Broad Institute Genomics Platform"/>
            <person name="Cuomo C."/>
            <person name="de Hoog S."/>
            <person name="Gorbushina A."/>
            <person name="Stielow B."/>
            <person name="Teixiera M."/>
            <person name="Abouelleil A."/>
            <person name="Chapman S.B."/>
            <person name="Priest M."/>
            <person name="Young S.K."/>
            <person name="Wortman J."/>
            <person name="Nusbaum C."/>
            <person name="Birren B."/>
        </authorList>
    </citation>
    <scope>NUCLEOTIDE SEQUENCE [LARGE SCALE GENOMIC DNA]</scope>
    <source>
        <strain evidence="15 16">CBS 118157</strain>
    </source>
</reference>
<evidence type="ECO:0000313" key="16">
    <source>
        <dbReference type="Proteomes" id="UP000054342"/>
    </source>
</evidence>
<dbReference type="STRING" id="348802.A0A0D2EYL8"/>
<dbReference type="PROSITE" id="PS51194">
    <property type="entry name" value="HELICASE_CTER"/>
    <property type="match status" value="1"/>
</dbReference>
<evidence type="ECO:0000256" key="10">
    <source>
        <dbReference type="SAM" id="Coils"/>
    </source>
</evidence>
<dbReference type="HOGENOM" id="CLU_000315_3_2_1"/>
<dbReference type="RefSeq" id="XP_013321422.1">
    <property type="nucleotide sequence ID" value="XM_013465968.1"/>
</dbReference>
<dbReference type="PANTHER" id="PTHR45626">
    <property type="entry name" value="TRANSCRIPTION TERMINATION FACTOR 2-RELATED"/>
    <property type="match status" value="1"/>
</dbReference>
<dbReference type="GO" id="GO:0008094">
    <property type="term" value="F:ATP-dependent activity, acting on DNA"/>
    <property type="evidence" value="ECO:0007669"/>
    <property type="project" value="TreeGrafter"/>
</dbReference>
<feature type="compositionally biased region" description="Low complexity" evidence="11">
    <location>
        <begin position="56"/>
        <end position="66"/>
    </location>
</feature>
<sequence length="1352" mass="151157">MVGSSELSGHAPDKPDNWVIDLTEDSDDEVTEIDPWTLPSPKPAIKREQSEEPVEVVEPSSAVPTEPVDKSEVLGKAEGRPCDTGVLSEQSSKHKLASGNGDDANTAKASVEPDLPGQDNNYVITTQPQQGNDPIQNQDDATPAKNIFNQNVPALGKDNASCATQAFENDWPVVNDEHATTAEQQPDAGQLAVSNDDTTASEQPSEAALVIQETPDALTNEQFFGPETSLLDDENAPAVDETFEFDLSAMPEDASTEREQTTEFELPVLNDVQIEDFAALQAFTENSAKFDSDVDLANGEDAAEPAPPPPGERQPVNGDVEMLDWNTELDENYMAANEENEKKRAEFACLKKEFERKKSEDEVTQEEEIRFAAAEAAEQARLRDFERSQMEVEETAEAPALPPGYEEEDTLFIPEVPDLAECPQPKKRAGPKPKNRINAKELREAMSAGLVAGQANGRKPKRKARNDGGQSRKRRQNPGPKKQANKRGRKGGPNPELTNLQSLGRTNVVRAAQANADRPDMPTFTSKDKSKALKELIASIPTADQNSHSSERNAILEATKKFKGGGRGAVRSDGQGGWKLRGMESSLYHHQLLGAAFLRDRERSDTRPYGGMVCDEMGFGKTIQMIANMLEGKPDEGSPFKTTLIVAPPALVHQWMVEMDKHVKDNALGRILRYHSGSRLLSNDVVSDLQAYDVILTTYGEVQRSYPMTDPPKHLSSEAKKNEWWKNFYLEHCGPLHKMKFHRIVLDEAHAIKTHTSKTSVAVRALTGTFRWAITGTPIMNYIEELYPYFSFLKVPHTGNYPTFCHNYCDNRSAREPVDMGRIHNILRAIMLRRTHVDSLFNAPIVKLPGISHTTHMVEFNSVERAIYNMVKRRYIHQINSYSASGELTANYRNVLTMLLRLRMLCSHIFLCQEALKQMFVAADIETLWRITSKEVETADQDAPRVSTLVALRKMLQAKDNTIVTCQTKEGAQSVAATPEADTNDDLRTGAAFGLTFKFRRFLRTLTESNTWTELHLRSMCAKCRLPPDEPMCTSCFHVYCKECLAAMEFERQQREEEKIACIECGAHFEETSPCSGLQELGFNSNEIAQRIEKLKTKRSKAAKNRSTAVVRRGSANHSQTPAKDDEDELHEPPDWIEHGQVLSSAKLTATKAAILNWQERNPREKIIIYTQFLGLCRILARMCDTEKWGYVSFNGKMTLEAREKAIENFRDKESVSIMICSLRAGGIGLNLTMASKVIILDLWFNSAVEAQAYCRAFRIGQEKKVEVVRFVVKDSIDEDLIKMQDRKDVEVSGAIGPDSHGKRATIQQLLELFGSVQEGEGQNEFILMEDEEESDDDENVDMSERLPPRPF</sequence>
<keyword evidence="7" id="KW-0862">Zinc</keyword>
<feature type="compositionally biased region" description="Basic and acidic residues" evidence="11">
    <location>
        <begin position="67"/>
        <end position="81"/>
    </location>
</feature>
<evidence type="ECO:0000259" key="14">
    <source>
        <dbReference type="PROSITE" id="PS51194"/>
    </source>
</evidence>
<keyword evidence="8" id="KW-0067">ATP-binding</keyword>
<dbReference type="Gene3D" id="3.40.50.300">
    <property type="entry name" value="P-loop containing nucleotide triphosphate hydrolases"/>
    <property type="match status" value="1"/>
</dbReference>
<dbReference type="PROSITE" id="PS00518">
    <property type="entry name" value="ZF_RING_1"/>
    <property type="match status" value="1"/>
</dbReference>
<dbReference type="InterPro" id="IPR001650">
    <property type="entry name" value="Helicase_C-like"/>
</dbReference>
<feature type="compositionally biased region" description="Acidic residues" evidence="11">
    <location>
        <begin position="22"/>
        <end position="32"/>
    </location>
</feature>
<feature type="compositionally biased region" description="Polar residues" evidence="11">
    <location>
        <begin position="118"/>
        <end position="140"/>
    </location>
</feature>
<evidence type="ECO:0000256" key="5">
    <source>
        <dbReference type="ARBA" id="ARBA00022801"/>
    </source>
</evidence>
<feature type="compositionally biased region" description="Basic residues" evidence="11">
    <location>
        <begin position="425"/>
        <end position="437"/>
    </location>
</feature>
<dbReference type="SUPFAM" id="SSF52540">
    <property type="entry name" value="P-loop containing nucleoside triphosphate hydrolases"/>
    <property type="match status" value="2"/>
</dbReference>
<feature type="domain" description="RING-type" evidence="12">
    <location>
        <begin position="1021"/>
        <end position="1065"/>
    </location>
</feature>
<feature type="region of interest" description="Disordered" evidence="11">
    <location>
        <begin position="167"/>
        <end position="203"/>
    </location>
</feature>
<dbReference type="InterPro" id="IPR050628">
    <property type="entry name" value="SNF2_RAD54_helicase_TF"/>
</dbReference>
<dbReference type="InterPro" id="IPR001841">
    <property type="entry name" value="Znf_RING"/>
</dbReference>
<keyword evidence="16" id="KW-1185">Reference proteome</keyword>
<dbReference type="InterPro" id="IPR017907">
    <property type="entry name" value="Znf_RING_CS"/>
</dbReference>
<dbReference type="Proteomes" id="UP000054342">
    <property type="component" value="Unassembled WGS sequence"/>
</dbReference>
<dbReference type="GO" id="GO:0006281">
    <property type="term" value="P:DNA repair"/>
    <property type="evidence" value="ECO:0007669"/>
    <property type="project" value="TreeGrafter"/>
</dbReference>
<feature type="region of interest" description="Disordered" evidence="11">
    <location>
        <begin position="386"/>
        <end position="505"/>
    </location>
</feature>
<feature type="region of interest" description="Disordered" evidence="11">
    <location>
        <begin position="1329"/>
        <end position="1352"/>
    </location>
</feature>
<feature type="domain" description="Helicase C-terminal" evidence="14">
    <location>
        <begin position="1150"/>
        <end position="1311"/>
    </location>
</feature>
<dbReference type="InterPro" id="IPR000330">
    <property type="entry name" value="SNF2_N"/>
</dbReference>
<dbReference type="CDD" id="cd18793">
    <property type="entry name" value="SF2_C_SNF"/>
    <property type="match status" value="1"/>
</dbReference>
<dbReference type="Pfam" id="PF00271">
    <property type="entry name" value="Helicase_C"/>
    <property type="match status" value="1"/>
</dbReference>
<dbReference type="InterPro" id="IPR013083">
    <property type="entry name" value="Znf_RING/FYVE/PHD"/>
</dbReference>
<dbReference type="EMBL" id="KN847317">
    <property type="protein sequence ID" value="KIW60838.1"/>
    <property type="molecule type" value="Genomic_DNA"/>
</dbReference>
<evidence type="ECO:0000259" key="12">
    <source>
        <dbReference type="PROSITE" id="PS50089"/>
    </source>
</evidence>
<comment type="similarity">
    <text evidence="1">Belongs to the SNF2/RAD54 helicase family.</text>
</comment>
<proteinExistence type="inferred from homology"/>
<dbReference type="PROSITE" id="PS50089">
    <property type="entry name" value="ZF_RING_2"/>
    <property type="match status" value="1"/>
</dbReference>
<evidence type="ECO:0000313" key="15">
    <source>
        <dbReference type="EMBL" id="KIW60838.1"/>
    </source>
</evidence>
<feature type="region of interest" description="Disordered" evidence="11">
    <location>
        <begin position="297"/>
        <end position="318"/>
    </location>
</feature>
<evidence type="ECO:0000259" key="13">
    <source>
        <dbReference type="PROSITE" id="PS51192"/>
    </source>
</evidence>
<dbReference type="GeneID" id="25322932"/>
<evidence type="ECO:0000256" key="2">
    <source>
        <dbReference type="ARBA" id="ARBA00022723"/>
    </source>
</evidence>
<feature type="region of interest" description="Disordered" evidence="11">
    <location>
        <begin position="1"/>
        <end position="142"/>
    </location>
</feature>
<dbReference type="InterPro" id="IPR049730">
    <property type="entry name" value="SNF2/RAD54-like_C"/>
</dbReference>
<keyword evidence="2" id="KW-0479">Metal-binding</keyword>
<dbReference type="GO" id="GO:0004386">
    <property type="term" value="F:helicase activity"/>
    <property type="evidence" value="ECO:0007669"/>
    <property type="project" value="UniProtKB-KW"/>
</dbReference>
<name>A0A0D2EYL8_9EURO</name>
<organism evidence="15 16">
    <name type="scientific">Exophiala xenobiotica</name>
    <dbReference type="NCBI Taxonomy" id="348802"/>
    <lineage>
        <taxon>Eukaryota</taxon>
        <taxon>Fungi</taxon>
        <taxon>Dikarya</taxon>
        <taxon>Ascomycota</taxon>
        <taxon>Pezizomycotina</taxon>
        <taxon>Eurotiomycetes</taxon>
        <taxon>Chaetothyriomycetidae</taxon>
        <taxon>Chaetothyriales</taxon>
        <taxon>Herpotrichiellaceae</taxon>
        <taxon>Exophiala</taxon>
    </lineage>
</organism>
<evidence type="ECO:0000256" key="11">
    <source>
        <dbReference type="SAM" id="MobiDB-lite"/>
    </source>
</evidence>
<dbReference type="SMART" id="SM00487">
    <property type="entry name" value="DEXDc"/>
    <property type="match status" value="1"/>
</dbReference>
<feature type="compositionally biased region" description="Basic and acidic residues" evidence="11">
    <location>
        <begin position="1343"/>
        <end position="1352"/>
    </location>
</feature>
<dbReference type="GO" id="GO:0005634">
    <property type="term" value="C:nucleus"/>
    <property type="evidence" value="ECO:0007669"/>
    <property type="project" value="TreeGrafter"/>
</dbReference>
<dbReference type="PANTHER" id="PTHR45626:SF17">
    <property type="entry name" value="HELICASE-LIKE TRANSCRIPTION FACTOR"/>
    <property type="match status" value="1"/>
</dbReference>
<keyword evidence="3" id="KW-0547">Nucleotide-binding</keyword>
<evidence type="ECO:0000256" key="9">
    <source>
        <dbReference type="PROSITE-ProRule" id="PRU00175"/>
    </source>
</evidence>
<dbReference type="PROSITE" id="PS51192">
    <property type="entry name" value="HELICASE_ATP_BIND_1"/>
    <property type="match status" value="1"/>
</dbReference>
<accession>A0A0D2EYL8</accession>
<feature type="coiled-coil region" evidence="10">
    <location>
        <begin position="326"/>
        <end position="360"/>
    </location>
</feature>
<evidence type="ECO:0000256" key="8">
    <source>
        <dbReference type="ARBA" id="ARBA00022840"/>
    </source>
</evidence>
<dbReference type="Gene3D" id="3.40.50.10810">
    <property type="entry name" value="Tandem AAA-ATPase domain"/>
    <property type="match status" value="1"/>
</dbReference>
<dbReference type="GO" id="GO:0016787">
    <property type="term" value="F:hydrolase activity"/>
    <property type="evidence" value="ECO:0007669"/>
    <property type="project" value="UniProtKB-KW"/>
</dbReference>
<dbReference type="GO" id="GO:0005524">
    <property type="term" value="F:ATP binding"/>
    <property type="evidence" value="ECO:0007669"/>
    <property type="project" value="UniProtKB-KW"/>
</dbReference>
<feature type="compositionally biased region" description="Polar residues" evidence="11">
    <location>
        <begin position="192"/>
        <end position="203"/>
    </location>
</feature>
<feature type="domain" description="Helicase ATP-binding" evidence="13">
    <location>
        <begin position="602"/>
        <end position="796"/>
    </location>
</feature>
<dbReference type="InterPro" id="IPR027417">
    <property type="entry name" value="P-loop_NTPase"/>
</dbReference>
<evidence type="ECO:0000256" key="1">
    <source>
        <dbReference type="ARBA" id="ARBA00007025"/>
    </source>
</evidence>
<protein>
    <submittedName>
        <fullName evidence="15">Uncharacterized protein</fullName>
    </submittedName>
</protein>
<dbReference type="OrthoDB" id="1699231at2759"/>
<dbReference type="InterPro" id="IPR038718">
    <property type="entry name" value="SNF2-like_sf"/>
</dbReference>
<feature type="region of interest" description="Disordered" evidence="11">
    <location>
        <begin position="1098"/>
        <end position="1133"/>
    </location>
</feature>
<feature type="compositionally biased region" description="Acidic residues" evidence="11">
    <location>
        <begin position="1329"/>
        <end position="1342"/>
    </location>
</feature>
<gene>
    <name evidence="15" type="ORF">PV05_01024</name>
</gene>
<keyword evidence="4 9" id="KW-0863">Zinc-finger</keyword>
<dbReference type="CDD" id="cd16449">
    <property type="entry name" value="RING-HC"/>
    <property type="match status" value="1"/>
</dbReference>
<dbReference type="Pfam" id="PF00176">
    <property type="entry name" value="SNF2-rel_dom"/>
    <property type="match status" value="1"/>
</dbReference>
<evidence type="ECO:0000256" key="4">
    <source>
        <dbReference type="ARBA" id="ARBA00022771"/>
    </source>
</evidence>
<dbReference type="Gene3D" id="3.30.40.10">
    <property type="entry name" value="Zinc/RING finger domain, C3HC4 (zinc finger)"/>
    <property type="match status" value="1"/>
</dbReference>
<dbReference type="SUPFAM" id="SSF57850">
    <property type="entry name" value="RING/U-box"/>
    <property type="match status" value="1"/>
</dbReference>
<dbReference type="GO" id="GO:0008270">
    <property type="term" value="F:zinc ion binding"/>
    <property type="evidence" value="ECO:0007669"/>
    <property type="project" value="UniProtKB-KW"/>
</dbReference>
<dbReference type="CDD" id="cd18008">
    <property type="entry name" value="DEXDc_SHPRH-like"/>
    <property type="match status" value="1"/>
</dbReference>
<keyword evidence="6" id="KW-0347">Helicase</keyword>
<evidence type="ECO:0000256" key="6">
    <source>
        <dbReference type="ARBA" id="ARBA00022806"/>
    </source>
</evidence>
<keyword evidence="5" id="KW-0378">Hydrolase</keyword>
<feature type="compositionally biased region" description="Polar residues" evidence="11">
    <location>
        <begin position="496"/>
        <end position="505"/>
    </location>
</feature>